<dbReference type="Pfam" id="PF25597">
    <property type="entry name" value="SH3_retrovirus"/>
    <property type="match status" value="1"/>
</dbReference>
<proteinExistence type="predicted"/>
<evidence type="ECO:0000256" key="3">
    <source>
        <dbReference type="ARBA" id="ARBA00022612"/>
    </source>
</evidence>
<protein>
    <recommendedName>
        <fullName evidence="29">Integrase catalytic domain-containing protein</fullName>
    </recommendedName>
</protein>
<name>A0A9Q3BHV6_9BASI</name>
<keyword evidence="10" id="KW-0255">Endonuclease</keyword>
<evidence type="ECO:0000256" key="4">
    <source>
        <dbReference type="ARBA" id="ARBA00022664"/>
    </source>
</evidence>
<feature type="domain" description="Integrase catalytic" evidence="26">
    <location>
        <begin position="469"/>
        <end position="633"/>
    </location>
</feature>
<dbReference type="Pfam" id="PF07727">
    <property type="entry name" value="RVT_2"/>
    <property type="match status" value="1"/>
</dbReference>
<evidence type="ECO:0000256" key="17">
    <source>
        <dbReference type="ARBA" id="ARBA00022932"/>
    </source>
</evidence>
<evidence type="ECO:0000256" key="2">
    <source>
        <dbReference type="ARBA" id="ARBA00022578"/>
    </source>
</evidence>
<dbReference type="PANTHER" id="PTHR42648">
    <property type="entry name" value="TRANSPOSASE, PUTATIVE-RELATED"/>
    <property type="match status" value="1"/>
</dbReference>
<comment type="catalytic activity">
    <reaction evidence="21">
        <text>DNA(n) + a 2'-deoxyribonucleoside 5'-triphosphate = DNA(n+1) + diphosphate</text>
        <dbReference type="Rhea" id="RHEA:22508"/>
        <dbReference type="Rhea" id="RHEA-COMP:17339"/>
        <dbReference type="Rhea" id="RHEA-COMP:17340"/>
        <dbReference type="ChEBI" id="CHEBI:33019"/>
        <dbReference type="ChEBI" id="CHEBI:61560"/>
        <dbReference type="ChEBI" id="CHEBI:173112"/>
        <dbReference type="EC" id="2.7.7.49"/>
    </reaction>
</comment>
<evidence type="ECO:0000256" key="9">
    <source>
        <dbReference type="ARBA" id="ARBA00022741"/>
    </source>
</evidence>
<dbReference type="PROSITE" id="PS50158">
    <property type="entry name" value="ZF_CCHC"/>
    <property type="match status" value="1"/>
</dbReference>
<evidence type="ECO:0000256" key="20">
    <source>
        <dbReference type="ARBA" id="ARBA00023268"/>
    </source>
</evidence>
<evidence type="ECO:0000256" key="23">
    <source>
        <dbReference type="PROSITE-ProRule" id="PRU00047"/>
    </source>
</evidence>
<sequence length="1221" mass="138210">MCNKKFDIEDLRAALSGKDSNAILKRQVEIDRLGEGITPHLTSDGITFHRWSRERNTEIRSLIEKSIDTSLKSSIKDKDETRQSFACLRHQFEKLSWSHVMNLFDDIKHFHAISNAMDTKVSIEKTINIKSNDILQIAQHFQRRATNLPLNNQPSIMAASAIRQQTPPKTMNQGHRPGNFNTSGRTRPPTNRIPLSQQAESWARHFLRPQFRCLHCYEWGHWAQDCPRKKAGKPEIEDPRIKNPNASLHKSTNFSHPSIAEVEVEEEDPFVAAIESVPEDKSLVLLDSGATHHVTGDKKLFITYRKVNLTLSVASAQRHPVEGKVTIRLACPSGDLILKEALYCPAIPGTVVLIGKFMRNDGEVCFEKGEFVLSQNVCIYGSVLYRVQCFILVSPTALCNAISNYHEDFNELLHRRLANILLRTIIKMKDLNCEEGLPNVSISQDVELCKACSLAKSRHSPFRPESRNIVSQPGDVIVADLMGPFPLSFDKKLYDMLIQDHCSSLVTFYPLKNKSEALQMLINWITQFKNLTPHSFKRVRTDNAGEFLSNSLKHFFNQQGIVHETIIPYEHHQAGKIERTNRTVAEAARSMIFDGGLSLLIWPYAFRQACWVFNRVIHAGQDKTPYELMTTRKPNLAPLPVFGCKAYVHDLNHRKNVTPKSRQLVHLGIAENSQGWIFWDEVNQSVVLSASAVFDELTKHDQSLNAIEVQSLLDPSMVKELNGQDDSIKLFSATASLSNDLPRNFGEAMKGENGQAWKAAMDNELASLKTMDVWVEVPGNRANQVLGTRWVYTSKRDPTGNIIWHKAWVVVQGYRQIQGLNFDETFSLTLTFASLRSLFAIASANGWEVQTFDVTTEYLHSSIAEDIFVRPPPGSSVSSGTVLKLRKALYGLKQAGRCWWRHLRAILERLGFQANNEDQSTYTYNKGEERAMLWMHVDDGHELKLKWDTGINSVVGINVRRISNRFELSQPALIRKLCNLSPSSITAEQPLPIIDLSSEKAAKIDKEYLSRIGMLLYIAQATRPDIMFSVNFLARFSMNTMPKHWAALDHLIAYMRGSMDKALVIQSNGQDKILEVYVDANWGGEGSRLQQRCIVFFLGAPVAWNSKRQSCVASSTCQEEYMAMSFAAKSGTWISRNIAAITGNIRPILLSDNQSTIKIAANSRSRKNSRHIQREFHLINEWVTNNDVQIKWISSENQKADIFTKKLAKIKVDVFCKGIIV</sequence>
<dbReference type="GO" id="GO:0015074">
    <property type="term" value="P:DNA integration"/>
    <property type="evidence" value="ECO:0007669"/>
    <property type="project" value="UniProtKB-KW"/>
</dbReference>
<evidence type="ECO:0000256" key="24">
    <source>
        <dbReference type="SAM" id="MobiDB-lite"/>
    </source>
</evidence>
<keyword evidence="14" id="KW-0694">RNA-binding</keyword>
<evidence type="ECO:0000313" key="28">
    <source>
        <dbReference type="Proteomes" id="UP000765509"/>
    </source>
</evidence>
<dbReference type="InterPro" id="IPR013103">
    <property type="entry name" value="RVT_2"/>
</dbReference>
<evidence type="ECO:0000256" key="12">
    <source>
        <dbReference type="ARBA" id="ARBA00022840"/>
    </source>
</evidence>
<keyword evidence="7" id="KW-0540">Nuclease</keyword>
<keyword evidence="8" id="KW-0479">Metal-binding</keyword>
<dbReference type="Pfam" id="PF22936">
    <property type="entry name" value="Pol_BBD"/>
    <property type="match status" value="1"/>
</dbReference>
<dbReference type="GO" id="GO:0003964">
    <property type="term" value="F:RNA-directed DNA polymerase activity"/>
    <property type="evidence" value="ECO:0007669"/>
    <property type="project" value="UniProtKB-KW"/>
</dbReference>
<dbReference type="GO" id="GO:0006508">
    <property type="term" value="P:proteolysis"/>
    <property type="evidence" value="ECO:0007669"/>
    <property type="project" value="UniProtKB-KW"/>
</dbReference>
<accession>A0A9Q3BHV6</accession>
<comment type="caution">
    <text evidence="27">The sequence shown here is derived from an EMBL/GenBank/DDBJ whole genome shotgun (WGS) entry which is preliminary data.</text>
</comment>
<gene>
    <name evidence="27" type="ORF">O181_004901</name>
</gene>
<dbReference type="OrthoDB" id="2640446at2759"/>
<evidence type="ECO:0000256" key="18">
    <source>
        <dbReference type="ARBA" id="ARBA00023113"/>
    </source>
</evidence>
<keyword evidence="16" id="KW-0695">RNA-directed DNA polymerase</keyword>
<evidence type="ECO:0000256" key="14">
    <source>
        <dbReference type="ARBA" id="ARBA00022884"/>
    </source>
</evidence>
<evidence type="ECO:0000256" key="21">
    <source>
        <dbReference type="ARBA" id="ARBA00048173"/>
    </source>
</evidence>
<evidence type="ECO:0000256" key="16">
    <source>
        <dbReference type="ARBA" id="ARBA00022918"/>
    </source>
</evidence>
<keyword evidence="15" id="KW-0229">DNA integration</keyword>
<comment type="catalytic activity">
    <reaction evidence="22">
        <text>DNA(n) + a 2'-deoxyribonucleoside 5'-triphosphate = DNA(n+1) + diphosphate</text>
        <dbReference type="Rhea" id="RHEA:22508"/>
        <dbReference type="Rhea" id="RHEA-COMP:17339"/>
        <dbReference type="Rhea" id="RHEA-COMP:17340"/>
        <dbReference type="ChEBI" id="CHEBI:33019"/>
        <dbReference type="ChEBI" id="CHEBI:61560"/>
        <dbReference type="ChEBI" id="CHEBI:173112"/>
        <dbReference type="EC" id="2.7.7.7"/>
    </reaction>
</comment>
<evidence type="ECO:0000256" key="8">
    <source>
        <dbReference type="ARBA" id="ARBA00022723"/>
    </source>
</evidence>
<dbReference type="InterPro" id="IPR057670">
    <property type="entry name" value="SH3_retrovirus"/>
</dbReference>
<dbReference type="GO" id="GO:0008270">
    <property type="term" value="F:zinc ion binding"/>
    <property type="evidence" value="ECO:0007669"/>
    <property type="project" value="UniProtKB-KW"/>
</dbReference>
<reference evidence="27" key="1">
    <citation type="submission" date="2021-03" db="EMBL/GenBank/DDBJ databases">
        <title>Draft genome sequence of rust myrtle Austropuccinia psidii MF-1, a brazilian biotype.</title>
        <authorList>
            <person name="Quecine M.C."/>
            <person name="Pachon D.M.R."/>
            <person name="Bonatelli M.L."/>
            <person name="Correr F.H."/>
            <person name="Franceschini L.M."/>
            <person name="Leite T.F."/>
            <person name="Margarido G.R.A."/>
            <person name="Almeida C.A."/>
            <person name="Ferrarezi J.A."/>
            <person name="Labate C.A."/>
        </authorList>
    </citation>
    <scope>NUCLEOTIDE SEQUENCE</scope>
    <source>
        <strain evidence="27">MF-1</strain>
    </source>
</reference>
<evidence type="ECO:0000256" key="22">
    <source>
        <dbReference type="ARBA" id="ARBA00049244"/>
    </source>
</evidence>
<dbReference type="Proteomes" id="UP000765509">
    <property type="component" value="Unassembled WGS sequence"/>
</dbReference>
<dbReference type="SUPFAM" id="SSF57756">
    <property type="entry name" value="Retrovirus zinc finger-like domains"/>
    <property type="match status" value="1"/>
</dbReference>
<evidence type="ECO:0000256" key="1">
    <source>
        <dbReference type="ARBA" id="ARBA00002180"/>
    </source>
</evidence>
<dbReference type="EMBL" id="AVOT02000972">
    <property type="protein sequence ID" value="MBW0465186.1"/>
    <property type="molecule type" value="Genomic_DNA"/>
</dbReference>
<dbReference type="InterPro" id="IPR036875">
    <property type="entry name" value="Znf_CCHC_sf"/>
</dbReference>
<keyword evidence="17" id="KW-0808">Transferase</keyword>
<dbReference type="PROSITE" id="PS50994">
    <property type="entry name" value="INTEGRASE"/>
    <property type="match status" value="1"/>
</dbReference>
<dbReference type="GO" id="GO:0003887">
    <property type="term" value="F:DNA-directed DNA polymerase activity"/>
    <property type="evidence" value="ECO:0007669"/>
    <property type="project" value="UniProtKB-KW"/>
</dbReference>
<keyword evidence="6" id="KW-0548">Nucleotidyltransferase</keyword>
<feature type="domain" description="CCHC-type" evidence="25">
    <location>
        <begin position="212"/>
        <end position="228"/>
    </location>
</feature>
<keyword evidence="19" id="KW-0233">DNA recombination</keyword>
<dbReference type="SUPFAM" id="SSF53098">
    <property type="entry name" value="Ribonuclease H-like"/>
    <property type="match status" value="1"/>
</dbReference>
<dbReference type="GO" id="GO:0032196">
    <property type="term" value="P:transposition"/>
    <property type="evidence" value="ECO:0007669"/>
    <property type="project" value="UniProtKB-KW"/>
</dbReference>
<keyword evidence="5" id="KW-0645">Protease</keyword>
<keyword evidence="12" id="KW-0067">ATP-binding</keyword>
<evidence type="ECO:0000256" key="19">
    <source>
        <dbReference type="ARBA" id="ARBA00023172"/>
    </source>
</evidence>
<dbReference type="InterPro" id="IPR039537">
    <property type="entry name" value="Retrotran_Ty1/copia-like"/>
</dbReference>
<keyword evidence="20" id="KW-0511">Multifunctional enzyme</keyword>
<dbReference type="GO" id="GO:0004519">
    <property type="term" value="F:endonuclease activity"/>
    <property type="evidence" value="ECO:0007669"/>
    <property type="project" value="UniProtKB-KW"/>
</dbReference>
<keyword evidence="23" id="KW-0863">Zinc-finger</keyword>
<evidence type="ECO:0000259" key="26">
    <source>
        <dbReference type="PROSITE" id="PS50994"/>
    </source>
</evidence>
<dbReference type="AlphaFoldDB" id="A0A9Q3BHV6"/>
<dbReference type="Gene3D" id="3.30.420.10">
    <property type="entry name" value="Ribonuclease H-like superfamily/Ribonuclease H"/>
    <property type="match status" value="1"/>
</dbReference>
<keyword evidence="28" id="KW-1185">Reference proteome</keyword>
<dbReference type="CDD" id="cd09272">
    <property type="entry name" value="RNase_HI_RT_Ty1"/>
    <property type="match status" value="1"/>
</dbReference>
<dbReference type="InterPro" id="IPR054722">
    <property type="entry name" value="PolX-like_BBD"/>
</dbReference>
<evidence type="ECO:0000256" key="13">
    <source>
        <dbReference type="ARBA" id="ARBA00022842"/>
    </source>
</evidence>
<evidence type="ECO:0000259" key="25">
    <source>
        <dbReference type="PROSITE" id="PS50158"/>
    </source>
</evidence>
<keyword evidence="4" id="KW-0507">mRNA processing</keyword>
<evidence type="ECO:0000313" key="27">
    <source>
        <dbReference type="EMBL" id="MBW0465186.1"/>
    </source>
</evidence>
<evidence type="ECO:0008006" key="29">
    <source>
        <dbReference type="Google" id="ProtNLM"/>
    </source>
</evidence>
<keyword evidence="2" id="KW-0815">Transposition</keyword>
<dbReference type="InterPro" id="IPR001878">
    <property type="entry name" value="Znf_CCHC"/>
</dbReference>
<dbReference type="PANTHER" id="PTHR42648:SF11">
    <property type="entry name" value="TRANSPOSON TY4-P GAG-POL POLYPROTEIN"/>
    <property type="match status" value="1"/>
</dbReference>
<evidence type="ECO:0000256" key="15">
    <source>
        <dbReference type="ARBA" id="ARBA00022908"/>
    </source>
</evidence>
<organism evidence="27 28">
    <name type="scientific">Austropuccinia psidii MF-1</name>
    <dbReference type="NCBI Taxonomy" id="1389203"/>
    <lineage>
        <taxon>Eukaryota</taxon>
        <taxon>Fungi</taxon>
        <taxon>Dikarya</taxon>
        <taxon>Basidiomycota</taxon>
        <taxon>Pucciniomycotina</taxon>
        <taxon>Pucciniomycetes</taxon>
        <taxon>Pucciniales</taxon>
        <taxon>Sphaerophragmiaceae</taxon>
        <taxon>Austropuccinia</taxon>
    </lineage>
</organism>
<feature type="region of interest" description="Disordered" evidence="24">
    <location>
        <begin position="167"/>
        <end position="190"/>
    </location>
</feature>
<dbReference type="InterPro" id="IPR036397">
    <property type="entry name" value="RNaseH_sf"/>
</dbReference>
<keyword evidence="18" id="KW-0917">Virion maturation</keyword>
<evidence type="ECO:0000256" key="10">
    <source>
        <dbReference type="ARBA" id="ARBA00022759"/>
    </source>
</evidence>
<evidence type="ECO:0000256" key="7">
    <source>
        <dbReference type="ARBA" id="ARBA00022722"/>
    </source>
</evidence>
<dbReference type="GO" id="GO:0005524">
    <property type="term" value="F:ATP binding"/>
    <property type="evidence" value="ECO:0007669"/>
    <property type="project" value="UniProtKB-KW"/>
</dbReference>
<dbReference type="GO" id="GO:0006397">
    <property type="term" value="P:mRNA processing"/>
    <property type="evidence" value="ECO:0007669"/>
    <property type="project" value="UniProtKB-KW"/>
</dbReference>
<dbReference type="Gene3D" id="4.10.60.10">
    <property type="entry name" value="Zinc finger, CCHC-type"/>
    <property type="match status" value="1"/>
</dbReference>
<dbReference type="GO" id="GO:0003723">
    <property type="term" value="F:RNA binding"/>
    <property type="evidence" value="ECO:0007669"/>
    <property type="project" value="UniProtKB-KW"/>
</dbReference>
<evidence type="ECO:0000256" key="11">
    <source>
        <dbReference type="ARBA" id="ARBA00022801"/>
    </source>
</evidence>
<evidence type="ECO:0000256" key="6">
    <source>
        <dbReference type="ARBA" id="ARBA00022695"/>
    </source>
</evidence>
<dbReference type="InterPro" id="IPR001584">
    <property type="entry name" value="Integrase_cat-core"/>
</dbReference>
<keyword evidence="11" id="KW-0378">Hydrolase</keyword>
<dbReference type="GO" id="GO:0005634">
    <property type="term" value="C:nucleus"/>
    <property type="evidence" value="ECO:0007669"/>
    <property type="project" value="UniProtKB-ARBA"/>
</dbReference>
<keyword evidence="9" id="KW-0547">Nucleotide-binding</keyword>
<keyword evidence="23" id="KW-0862">Zinc</keyword>
<keyword evidence="13" id="KW-0460">Magnesium</keyword>
<evidence type="ECO:0000256" key="5">
    <source>
        <dbReference type="ARBA" id="ARBA00022670"/>
    </source>
</evidence>
<comment type="function">
    <text evidence="1">The aspartyl protease (PR) mediates the proteolytic cleavages of the Gag and Gag-Pol polyproteins after assembly of the VLP.</text>
</comment>
<keyword evidence="17" id="KW-0239">DNA-directed DNA polymerase</keyword>
<dbReference type="InterPro" id="IPR012337">
    <property type="entry name" value="RNaseH-like_sf"/>
</dbReference>
<keyword evidence="3" id="KW-1188">Viral release from host cell</keyword>
<dbReference type="GO" id="GO:0008233">
    <property type="term" value="F:peptidase activity"/>
    <property type="evidence" value="ECO:0007669"/>
    <property type="project" value="UniProtKB-KW"/>
</dbReference>
<dbReference type="GO" id="GO:0006310">
    <property type="term" value="P:DNA recombination"/>
    <property type="evidence" value="ECO:0007669"/>
    <property type="project" value="UniProtKB-KW"/>
</dbReference>